<dbReference type="FunFam" id="3.40.50.300:FF:000032">
    <property type="entry name" value="Export ABC transporter ATP-binding protein"/>
    <property type="match status" value="1"/>
</dbReference>
<dbReference type="Proteomes" id="UP000199589">
    <property type="component" value="Unassembled WGS sequence"/>
</dbReference>
<dbReference type="CDD" id="cd03255">
    <property type="entry name" value="ABC_MJ0796_LolCDE_FtsE"/>
    <property type="match status" value="1"/>
</dbReference>
<keyword evidence="5" id="KW-0029">Amino-acid transport</keyword>
<keyword evidence="4 7" id="KW-0067">ATP-binding</keyword>
<dbReference type="InterPro" id="IPR003593">
    <property type="entry name" value="AAA+_ATPase"/>
</dbReference>
<dbReference type="Pfam" id="PF00005">
    <property type="entry name" value="ABC_tran"/>
    <property type="match status" value="1"/>
</dbReference>
<proteinExistence type="inferred from homology"/>
<dbReference type="Gene3D" id="3.40.50.300">
    <property type="entry name" value="P-loop containing nucleotide triphosphate hydrolases"/>
    <property type="match status" value="1"/>
</dbReference>
<evidence type="ECO:0000256" key="3">
    <source>
        <dbReference type="ARBA" id="ARBA00022741"/>
    </source>
</evidence>
<dbReference type="GO" id="GO:0005524">
    <property type="term" value="F:ATP binding"/>
    <property type="evidence" value="ECO:0007669"/>
    <property type="project" value="UniProtKB-KW"/>
</dbReference>
<dbReference type="SUPFAM" id="SSF52540">
    <property type="entry name" value="P-loop containing nucleoside triphosphate hydrolases"/>
    <property type="match status" value="1"/>
</dbReference>
<dbReference type="GO" id="GO:0022857">
    <property type="term" value="F:transmembrane transporter activity"/>
    <property type="evidence" value="ECO:0007669"/>
    <property type="project" value="UniProtKB-ARBA"/>
</dbReference>
<reference evidence="8" key="1">
    <citation type="submission" date="2016-10" db="EMBL/GenBank/DDBJ databases">
        <authorList>
            <person name="Varghese N."/>
            <person name="Submissions S."/>
        </authorList>
    </citation>
    <scope>NUCLEOTIDE SEQUENCE [LARGE SCALE GENOMIC DNA]</scope>
    <source>
        <strain evidence="8">DSM 16108</strain>
    </source>
</reference>
<dbReference type="GO" id="GO:0016887">
    <property type="term" value="F:ATP hydrolysis activity"/>
    <property type="evidence" value="ECO:0007669"/>
    <property type="project" value="InterPro"/>
</dbReference>
<keyword evidence="2" id="KW-0813">Transport</keyword>
<dbReference type="AlphaFoldDB" id="A0A1I3Y9M0"/>
<sequence>MIKLEKIGKSYKADNEWIPVLKNVEMEVNQGDFLAIMGPSGSGKSTLLNLIGFVDRNYEGNYFLEGNIVTSKNDADLSKLRNQRVGFVFQQFNLIETLTIEENVELPLLYDGWNYRETKSKVLELLEKLGIGDKGKKMPKQLSGGQQQRAAIARAIINNPDFILADEPTGALDTQTSNDIMNVFKQLNEEEGVTIILVTHDPTTVKYCNRVVHMQDGILTEEVR</sequence>
<feature type="domain" description="ABC transporter" evidence="6">
    <location>
        <begin position="2"/>
        <end position="223"/>
    </location>
</feature>
<dbReference type="PANTHER" id="PTHR42798">
    <property type="entry name" value="LIPOPROTEIN-RELEASING SYSTEM ATP-BINDING PROTEIN LOLD"/>
    <property type="match status" value="1"/>
</dbReference>
<dbReference type="RefSeq" id="WP_072693750.1">
    <property type="nucleotide sequence ID" value="NZ_FOSJ01000020.1"/>
</dbReference>
<name>A0A1I3Y9M0_9LACT</name>
<evidence type="ECO:0000313" key="7">
    <source>
        <dbReference type="EMBL" id="SFK27906.1"/>
    </source>
</evidence>
<dbReference type="InterPro" id="IPR027417">
    <property type="entry name" value="P-loop_NTPase"/>
</dbReference>
<keyword evidence="8" id="KW-1185">Reference proteome</keyword>
<dbReference type="PROSITE" id="PS00211">
    <property type="entry name" value="ABC_TRANSPORTER_1"/>
    <property type="match status" value="1"/>
</dbReference>
<evidence type="ECO:0000256" key="4">
    <source>
        <dbReference type="ARBA" id="ARBA00022840"/>
    </source>
</evidence>
<keyword evidence="3" id="KW-0547">Nucleotide-binding</keyword>
<dbReference type="InterPro" id="IPR017911">
    <property type="entry name" value="MacB-like_ATP-bd"/>
</dbReference>
<dbReference type="SMART" id="SM00382">
    <property type="entry name" value="AAA"/>
    <property type="match status" value="1"/>
</dbReference>
<evidence type="ECO:0000256" key="5">
    <source>
        <dbReference type="ARBA" id="ARBA00022970"/>
    </source>
</evidence>
<evidence type="ECO:0000259" key="6">
    <source>
        <dbReference type="PROSITE" id="PS50893"/>
    </source>
</evidence>
<evidence type="ECO:0000256" key="2">
    <source>
        <dbReference type="ARBA" id="ARBA00022448"/>
    </source>
</evidence>
<protein>
    <submittedName>
        <fullName evidence="7">Putative ABC transport system ATP-binding protein</fullName>
    </submittedName>
</protein>
<dbReference type="InterPro" id="IPR003439">
    <property type="entry name" value="ABC_transporter-like_ATP-bd"/>
</dbReference>
<dbReference type="PANTHER" id="PTHR42798:SF6">
    <property type="entry name" value="CELL DIVISION ATP-BINDING PROTEIN FTSE"/>
    <property type="match status" value="1"/>
</dbReference>
<dbReference type="OrthoDB" id="9791546at2"/>
<dbReference type="GO" id="GO:0006865">
    <property type="term" value="P:amino acid transport"/>
    <property type="evidence" value="ECO:0007669"/>
    <property type="project" value="UniProtKB-KW"/>
</dbReference>
<dbReference type="InterPro" id="IPR017871">
    <property type="entry name" value="ABC_transporter-like_CS"/>
</dbReference>
<gene>
    <name evidence="7" type="ORF">SAMN04488569_10205</name>
</gene>
<comment type="similarity">
    <text evidence="1">Belongs to the ABC transporter superfamily.</text>
</comment>
<accession>A0A1I3Y9M0</accession>
<evidence type="ECO:0000313" key="8">
    <source>
        <dbReference type="Proteomes" id="UP000199589"/>
    </source>
</evidence>
<dbReference type="EMBL" id="FOSJ01000020">
    <property type="protein sequence ID" value="SFK27906.1"/>
    <property type="molecule type" value="Genomic_DNA"/>
</dbReference>
<dbReference type="PROSITE" id="PS50893">
    <property type="entry name" value="ABC_TRANSPORTER_2"/>
    <property type="match status" value="1"/>
</dbReference>
<organism evidence="7 8">
    <name type="scientific">Marinilactibacillus piezotolerans</name>
    <dbReference type="NCBI Taxonomy" id="258723"/>
    <lineage>
        <taxon>Bacteria</taxon>
        <taxon>Bacillati</taxon>
        <taxon>Bacillota</taxon>
        <taxon>Bacilli</taxon>
        <taxon>Lactobacillales</taxon>
        <taxon>Carnobacteriaceae</taxon>
        <taxon>Marinilactibacillus</taxon>
    </lineage>
</organism>
<evidence type="ECO:0000256" key="1">
    <source>
        <dbReference type="ARBA" id="ARBA00005417"/>
    </source>
</evidence>
<dbReference type="GO" id="GO:0098796">
    <property type="term" value="C:membrane protein complex"/>
    <property type="evidence" value="ECO:0007669"/>
    <property type="project" value="UniProtKB-ARBA"/>
</dbReference>